<keyword evidence="4" id="KW-0812">Transmembrane</keyword>
<evidence type="ECO:0000313" key="6">
    <source>
        <dbReference type="EMBL" id="QFF98646.1"/>
    </source>
</evidence>
<dbReference type="GO" id="GO:0030983">
    <property type="term" value="F:mismatched DNA binding"/>
    <property type="evidence" value="ECO:0007669"/>
    <property type="project" value="InterPro"/>
</dbReference>
<dbReference type="PANTHER" id="PTHR11361">
    <property type="entry name" value="DNA MISMATCH REPAIR PROTEIN MUTS FAMILY MEMBER"/>
    <property type="match status" value="1"/>
</dbReference>
<evidence type="ECO:0000256" key="2">
    <source>
        <dbReference type="ARBA" id="ARBA00022840"/>
    </source>
</evidence>
<organism evidence="6 7">
    <name type="scientific">Psychrobacillus glaciei</name>
    <dbReference type="NCBI Taxonomy" id="2283160"/>
    <lineage>
        <taxon>Bacteria</taxon>
        <taxon>Bacillati</taxon>
        <taxon>Bacillota</taxon>
        <taxon>Bacilli</taxon>
        <taxon>Bacillales</taxon>
        <taxon>Bacillaceae</taxon>
        <taxon>Psychrobacillus</taxon>
    </lineage>
</organism>
<feature type="transmembrane region" description="Helical" evidence="4">
    <location>
        <begin position="159"/>
        <end position="177"/>
    </location>
</feature>
<dbReference type="OrthoDB" id="9802448at2"/>
<evidence type="ECO:0000256" key="1">
    <source>
        <dbReference type="ARBA" id="ARBA00022741"/>
    </source>
</evidence>
<dbReference type="InterPro" id="IPR027417">
    <property type="entry name" value="P-loop_NTPase"/>
</dbReference>
<dbReference type="GO" id="GO:0005524">
    <property type="term" value="F:ATP binding"/>
    <property type="evidence" value="ECO:0007669"/>
    <property type="project" value="UniProtKB-KW"/>
</dbReference>
<dbReference type="SMART" id="SM00534">
    <property type="entry name" value="MUTSac"/>
    <property type="match status" value="1"/>
</dbReference>
<dbReference type="PANTHER" id="PTHR11361:SF152">
    <property type="entry name" value="DNA MISMATCH REPAIR PROTEIN"/>
    <property type="match status" value="1"/>
</dbReference>
<feature type="domain" description="DNA mismatch repair proteins mutS family" evidence="5">
    <location>
        <begin position="358"/>
        <end position="543"/>
    </location>
</feature>
<keyword evidence="2" id="KW-0067">ATP-binding</keyword>
<protein>
    <recommendedName>
        <fullName evidence="5">DNA mismatch repair proteins mutS family domain-containing protein</fullName>
    </recommendedName>
</protein>
<evidence type="ECO:0000259" key="5">
    <source>
        <dbReference type="SMART" id="SM00534"/>
    </source>
</evidence>
<gene>
    <name evidence="6" type="ORF">PB01_07260</name>
</gene>
<dbReference type="KEGG" id="psyo:PB01_07260"/>
<dbReference type="GO" id="GO:0006298">
    <property type="term" value="P:mismatch repair"/>
    <property type="evidence" value="ECO:0007669"/>
    <property type="project" value="InterPro"/>
</dbReference>
<evidence type="ECO:0000313" key="7">
    <source>
        <dbReference type="Proteomes" id="UP000325517"/>
    </source>
</evidence>
<reference evidence="6 7" key="1">
    <citation type="submission" date="2018-07" db="EMBL/GenBank/DDBJ databases">
        <title>Complete genome sequence of Psychrobacillus sp. PB01, isolated from iceberg, and comparative genome analysis of Psychrobacillus strains.</title>
        <authorList>
            <person name="Lee P.C."/>
        </authorList>
    </citation>
    <scope>NUCLEOTIDE SEQUENCE [LARGE SCALE GENOMIC DNA]</scope>
    <source>
        <strain evidence="6 7">PB01</strain>
    </source>
</reference>
<feature type="transmembrane region" description="Helical" evidence="4">
    <location>
        <begin position="6"/>
        <end position="22"/>
    </location>
</feature>
<sequence>MNNSLLILILVVILFIAYQLLMKKKKKLNRFREEWESGEFLARSEDHQSVSMYWENKKNRETIYDGIDQLTWDDLAMDTVFKKINYTQSSVGSEYLFNQLRDINPFFEDIQNKEELYKLLANDQALREEILHILSGLGKQNYTDSSSFFYEDRKYNIKYVAVYKLLALLPFASIFLMFYSLKFGILSLVVSFLINTIIYYKNKTALENELYSTAYIASIIHAGKRFSSVKHLKFTTFANEFKDKVQPIKKILVLNNIISLGKGSKGDFDAIYEYIRILFLLDFISNNNIIKTISNHKDEYRELWQRIGQLDAGIAVAFYRKSLVSYCIPEFVEREELSFENMSHPLIKDPVTNTTILGKCTLITGSNASGKSTYIKAIAINAILAQTINTVLAENWTMKPSYIVTSMVIQDNVLDGDSYLIAEIKSLKRIIRLCEQGKPCISFIDEILKGTNTIERIAASAAMMEWLSSNKGMNIIASHDIELTEMARKVYANYHFSESIENGTVQFDYTIHSGPSKTRNAIKLLGILDYPESITKKANGLAEYFTERREWEEMKAIDVIY</sequence>
<dbReference type="Pfam" id="PF00488">
    <property type="entry name" value="MutS_V"/>
    <property type="match status" value="1"/>
</dbReference>
<dbReference type="EMBL" id="CP031223">
    <property type="protein sequence ID" value="QFF98646.1"/>
    <property type="molecule type" value="Genomic_DNA"/>
</dbReference>
<dbReference type="InterPro" id="IPR000432">
    <property type="entry name" value="DNA_mismatch_repair_MutS_C"/>
</dbReference>
<dbReference type="GO" id="GO:0140664">
    <property type="term" value="F:ATP-dependent DNA damage sensor activity"/>
    <property type="evidence" value="ECO:0007669"/>
    <property type="project" value="InterPro"/>
</dbReference>
<dbReference type="AlphaFoldDB" id="A0A5J6SL37"/>
<dbReference type="Gene3D" id="3.40.50.300">
    <property type="entry name" value="P-loop containing nucleotide triphosphate hydrolases"/>
    <property type="match status" value="1"/>
</dbReference>
<dbReference type="GO" id="GO:0005829">
    <property type="term" value="C:cytosol"/>
    <property type="evidence" value="ECO:0007669"/>
    <property type="project" value="TreeGrafter"/>
</dbReference>
<evidence type="ECO:0000256" key="3">
    <source>
        <dbReference type="ARBA" id="ARBA00023125"/>
    </source>
</evidence>
<keyword evidence="4" id="KW-0472">Membrane</keyword>
<proteinExistence type="predicted"/>
<keyword evidence="7" id="KW-1185">Reference proteome</keyword>
<name>A0A5J6SL37_9BACI</name>
<dbReference type="RefSeq" id="WP_151699581.1">
    <property type="nucleotide sequence ID" value="NZ_CP031223.1"/>
</dbReference>
<dbReference type="SUPFAM" id="SSF52540">
    <property type="entry name" value="P-loop containing nucleoside triphosphate hydrolases"/>
    <property type="match status" value="1"/>
</dbReference>
<keyword evidence="3" id="KW-0238">DNA-binding</keyword>
<dbReference type="Proteomes" id="UP000325517">
    <property type="component" value="Chromosome"/>
</dbReference>
<evidence type="ECO:0000256" key="4">
    <source>
        <dbReference type="SAM" id="Phobius"/>
    </source>
</evidence>
<keyword evidence="1" id="KW-0547">Nucleotide-binding</keyword>
<dbReference type="InterPro" id="IPR045076">
    <property type="entry name" value="MutS"/>
</dbReference>
<accession>A0A5J6SL37</accession>
<keyword evidence="4" id="KW-1133">Transmembrane helix</keyword>